<evidence type="ECO:0000313" key="8">
    <source>
        <dbReference type="EMBL" id="CAL5015094.1"/>
    </source>
</evidence>
<dbReference type="InterPro" id="IPR039904">
    <property type="entry name" value="TRANK1"/>
</dbReference>
<evidence type="ECO:0000256" key="2">
    <source>
        <dbReference type="ARBA" id="ARBA00022801"/>
    </source>
</evidence>
<dbReference type="InterPro" id="IPR027417">
    <property type="entry name" value="P-loop_NTPase"/>
</dbReference>
<protein>
    <recommendedName>
        <fullName evidence="7">UvrD-like helicase ATP-binding domain-containing protein</fullName>
    </recommendedName>
</protein>
<sequence length="2760" mass="314129">MREHRDRDFDRETAAEERDLGDIVLSWSVRDIMDDDLFKGKVEKIPFSFSSLDDYLKSYVAPLIEETRSSLSSSLELITEAPSSKIVSMEVAGKSGQYFMDVDFWDNGAGFSTDTYTARNGDIFILSSMKPEAADDFNRYGLIYCLAMVSEVSMNDEYQKGFRVKVASDTVLDRDLTKLRHAIFLDNIMTNIRIWKALCFDTRMNNNFTIIRSLLAPRNTGEDVCAVCVEKDEDCFASFEQQLLSVNLNQSQVDAIESIVSAVRCRHLNLTKLIWGPPGTGKTKTVSSILWALACLKCRTLTCAPTNVAVIGVCTRFLQNLKDFNKQTVKSDLPLSLGDVLLLGNKYKMDITEELQEIFLDYRADELVECFSSLSGWRYIIASMISFFEDCGSRYDMVLEDNGSGDLVCFLDFLKKQFDVAAKAVRKCVMTLWIHLPGRCFSHDNVSNISTLLGVLEKIDTLLCDGGLTDESAKRGFDFQSTGNSIYGKPVSSIEKELGGARSLCLELLKDLQRSLNLPIGVDRNWVQNYCIRNATLIFCTASSSYRLHNAEIAPLDVLIVDEAAQVKECELVIPLRLHWLKHVILVGDDCQLRPLVRSQVCKEAGFGISLFERLVILNSEKHLLNIQYRMNPCISLFPNAKFYERKISDGPNVLSPSYNKDYTGLPFGSYAFINIADGREEKEGAGNSWRNLVEVAVVLHLIQTIFKSVKKTGQRISIGVVSPYSSQVAAIKDKVGKKYDTCDGFHVRVKSIDGFQGEEDDIIILSTVRSNRRGAVGFLADYQRTNVALTRARHCLWILGNANTLCKSGTVWADLVADAQRRRCIINATDDTAMCKLILHVKHELDELDDLLNTDSAVFSNTRWKVIVSDNFRKSFMKLKSPQLRREVLQKLVKLGGGWRTMINNSDVTDAFRLAKVYRIRDLYLVWSTDLEKNERYFQIIRIWDLLSQQHVARTVQHLENLFSMYTDDYLDCCRRVQTEGKLEIPVIWDAEHDIIRYKKDCRVDNQEDHDHVDTSCALENTKVSESFLLMKFYSLSSGVAKHLLTATDGSEIEIPFELTDEEEAIIRFPLTSFILGRSGTGKTTVLTMKLYQIEQQSLIASQGLALGEVDLSVAEHEDILPVKDTSERGNIVKQVLITVSPKLCSAIKNHICRLKRFGSGDVSDQPSSLHMHDIIDDLEEFKDIPDNFNDLQHDYYPLTITFRKFLMMLDGTFRISFFDMFCGGLKSSTERGHSKSRALQAFIESKEVTFEKFAACYWPHFNSELTKNLDASTVFTEIISHIKGGYKATVPYNGKLERVDYVMLSDRRFSSLNSEMRDKVYDIFLDYESMKRTAREFDLSDFVCSLHSSLVSEGYNGDLVDFIYIDEVQDLTMSQLALLKYVCRNFKEGFVFAGDTAQTIARGIDFRFEDVRSLFYTSFLSEIEACNQGTKHGKQVRLTDMFQLSQNFRTHCGVLRMAQSIMSLLYYFFPSCVDKLNPETGLVYGEAPVLLESGNDENAIMTIFGESKSEHDNLHGFGAEQVILVRDDATKKQIINLVGKQALVLTIVECKGLEFQDVLLYNFFSSSPLRNRWRVVYDYMKSKDVIASSEQISYPGFDRNKHYLLCSELKQLYVAITRTRQRLWICENTDDYCQPMFDYWKKLCIVEVRLLDSSLIQAMQTGSSADDWRLRGTKLFNEGQFEMATMCFEKAGDAYREKWARAAGLLATAERVISTNLEMGQASLQKASEIYESIGMHEKAATCYMKLGDYKRAGMVYMEKCGTSRLEDAGDCFAMTECWSQAAEVYFKARCYTKCLSCCTNGKLFNQGLQFLQQLEKEQCENLNSEVAVLRSTYLENCALHYFECGDIKHMMPFVKAFNSMDHVRAFLNSRNLLDELLSIEMEMDNFLDAAGIAKLKGDLLLEVNMLEKAEIFEDSTHLLLLYVTVNSLWSSHSRGWPPKSFAEKEQMLTKVKEMAKKVSADFFCSACFEADSLSDSHKSLANLTYILLEGRKCGNLLVELISARSIIDVHLQSQNSAYNLELEPGSEDEQCCHDMLACNQMSLETLACVWNHWSSVIVKVLAHLHHSQDAKSNYPAPICEDLCAKYFGLRKDGDNRYEVLNMDSGWLTNIGRNSLEQDGNRFWLDAAQCKSCAANFLVNELSSVGFCVLQKLESFVKASLEQASPHTQWRTIIIVSEIIKFLKDSEFSLPKFPKLLGNLFTLCEHRFFELLFLAWRDETTKSFSFILDSPAAYGLIVDSLGSDVRPANRKLTHGYLGRITIYLLYVAQLDDVVNSKLCEYLGRHSWWAQFFQSLKRFLDFGDGRSTLILNFKQALEYTFSANWKTEPDYISPMSYVNLIECLGFLAWSCLIPNGFVVCTKSLLIKMLKCRTSKDYLGTCLVSGPGNQEDLDIALSSRHFIFQSIRELLTKKRAIQEWARKTYIPVLLRLVILLYLVTMTLPRTKCYDVTGFLLKFNIFDDLPPEFSNKIVNFMNLKYPTLSKFRRILADALAAIGNRMVVLGSPPEEVSKDLNADIISSADLRDVKKVMALLCPEEPKIAEQESPMQEETKICNVTPRNFSITRIRDNKIKSRIEMYLSDGNISFREKFESFQVFMHGQKDAWIVILFLRNALSWLELRSLPENIDAQLLQDVKHICYQFEETVRGKSAHLTVDDLYSIWSDGKNKLEKIISFILSEKASVEQYERRKEAAPAVQFHTDGDEDEEWSGCSDNEPDTGGRETVEPSKEEATATCSTSKKKAQKQKKKKPKKSKRSGKK</sequence>
<dbReference type="GO" id="GO:0016787">
    <property type="term" value="F:hydrolase activity"/>
    <property type="evidence" value="ECO:0007669"/>
    <property type="project" value="UniProtKB-UniRule"/>
</dbReference>
<dbReference type="FunFam" id="3.40.50.300:FF:000326">
    <property type="entry name" value="P-loop containing nucleoside triphosphate hydrolase"/>
    <property type="match status" value="1"/>
</dbReference>
<dbReference type="InterPro" id="IPR041679">
    <property type="entry name" value="DNA2/NAM7-like_C"/>
</dbReference>
<reference evidence="9" key="1">
    <citation type="submission" date="2024-06" db="EMBL/GenBank/DDBJ databases">
        <authorList>
            <person name="Ryan C."/>
        </authorList>
    </citation>
    <scope>NUCLEOTIDE SEQUENCE [LARGE SCALE GENOMIC DNA]</scope>
</reference>
<organism evidence="8 9">
    <name type="scientific">Urochloa decumbens</name>
    <dbReference type="NCBI Taxonomy" id="240449"/>
    <lineage>
        <taxon>Eukaryota</taxon>
        <taxon>Viridiplantae</taxon>
        <taxon>Streptophyta</taxon>
        <taxon>Embryophyta</taxon>
        <taxon>Tracheophyta</taxon>
        <taxon>Spermatophyta</taxon>
        <taxon>Magnoliopsida</taxon>
        <taxon>Liliopsida</taxon>
        <taxon>Poales</taxon>
        <taxon>Poaceae</taxon>
        <taxon>PACMAD clade</taxon>
        <taxon>Panicoideae</taxon>
        <taxon>Panicodae</taxon>
        <taxon>Paniceae</taxon>
        <taxon>Melinidinae</taxon>
        <taxon>Urochloa</taxon>
    </lineage>
</organism>
<dbReference type="GO" id="GO:0005694">
    <property type="term" value="C:chromosome"/>
    <property type="evidence" value="ECO:0007669"/>
    <property type="project" value="UniProtKB-ARBA"/>
</dbReference>
<proteinExistence type="predicted"/>
<dbReference type="Proteomes" id="UP001497457">
    <property type="component" value="Chromosome 29rd"/>
</dbReference>
<dbReference type="PROSITE" id="PS51198">
    <property type="entry name" value="UVRD_HELICASE_ATP_BIND"/>
    <property type="match status" value="1"/>
</dbReference>
<evidence type="ECO:0000256" key="1">
    <source>
        <dbReference type="ARBA" id="ARBA00022741"/>
    </source>
</evidence>
<feature type="domain" description="UvrD-like helicase ATP-binding" evidence="7">
    <location>
        <begin position="1057"/>
        <end position="1453"/>
    </location>
</feature>
<dbReference type="Pfam" id="PF00580">
    <property type="entry name" value="UvrD-helicase"/>
    <property type="match status" value="1"/>
</dbReference>
<dbReference type="PANTHER" id="PTHR21529:SF4">
    <property type="entry name" value="TPR AND ANKYRIN REPEAT-CONTAINING PROTEIN 1"/>
    <property type="match status" value="1"/>
</dbReference>
<keyword evidence="9" id="KW-1185">Reference proteome</keyword>
<dbReference type="EMBL" id="OZ075139">
    <property type="protein sequence ID" value="CAL5015094.1"/>
    <property type="molecule type" value="Genomic_DNA"/>
</dbReference>
<dbReference type="PANTHER" id="PTHR21529">
    <property type="entry name" value="MAMMARY TURMOR VIRUS RECEPTOR HOMOLOG 1, 2 MTVR1, 2"/>
    <property type="match status" value="1"/>
</dbReference>
<feature type="region of interest" description="Disordered" evidence="6">
    <location>
        <begin position="2692"/>
        <end position="2760"/>
    </location>
</feature>
<evidence type="ECO:0000259" key="7">
    <source>
        <dbReference type="PROSITE" id="PS51198"/>
    </source>
</evidence>
<name>A0ABC9C860_9POAL</name>
<dbReference type="CDD" id="cd18808">
    <property type="entry name" value="SF1_C_Upf1"/>
    <property type="match status" value="1"/>
</dbReference>
<keyword evidence="3 5" id="KW-0347">Helicase</keyword>
<keyword evidence="4 5" id="KW-0067">ATP-binding</keyword>
<dbReference type="InterPro" id="IPR014016">
    <property type="entry name" value="UvrD-like_ATP-bd"/>
</dbReference>
<evidence type="ECO:0000313" key="9">
    <source>
        <dbReference type="Proteomes" id="UP001497457"/>
    </source>
</evidence>
<evidence type="ECO:0000256" key="6">
    <source>
        <dbReference type="SAM" id="MobiDB-lite"/>
    </source>
</evidence>
<dbReference type="InterPro" id="IPR041677">
    <property type="entry name" value="DNA2/NAM7_AAA_11"/>
</dbReference>
<dbReference type="Pfam" id="PF20073">
    <property type="entry name" value="DUF6469"/>
    <property type="match status" value="1"/>
</dbReference>
<evidence type="ECO:0000256" key="5">
    <source>
        <dbReference type="PROSITE-ProRule" id="PRU00560"/>
    </source>
</evidence>
<dbReference type="GO" id="GO:0004386">
    <property type="term" value="F:helicase activity"/>
    <property type="evidence" value="ECO:0007669"/>
    <property type="project" value="UniProtKB-UniRule"/>
</dbReference>
<dbReference type="Pfam" id="PF13086">
    <property type="entry name" value="AAA_11"/>
    <property type="match status" value="1"/>
</dbReference>
<dbReference type="InterPro" id="IPR045529">
    <property type="entry name" value="DUF6469"/>
</dbReference>
<reference evidence="8 9" key="2">
    <citation type="submission" date="2024-10" db="EMBL/GenBank/DDBJ databases">
        <authorList>
            <person name="Ryan C."/>
        </authorList>
    </citation>
    <scope>NUCLEOTIDE SEQUENCE [LARGE SCALE GENOMIC DNA]</scope>
</reference>
<evidence type="ECO:0000256" key="4">
    <source>
        <dbReference type="ARBA" id="ARBA00022840"/>
    </source>
</evidence>
<dbReference type="Gene3D" id="1.25.40.10">
    <property type="entry name" value="Tetratricopeptide repeat domain"/>
    <property type="match status" value="1"/>
</dbReference>
<dbReference type="InterPro" id="IPR011990">
    <property type="entry name" value="TPR-like_helical_dom_sf"/>
</dbReference>
<keyword evidence="1 5" id="KW-0547">Nucleotide-binding</keyword>
<feature type="compositionally biased region" description="Basic and acidic residues" evidence="6">
    <location>
        <begin position="2719"/>
        <end position="2732"/>
    </location>
</feature>
<gene>
    <name evidence="8" type="ORF">URODEC1_LOCUS72354</name>
</gene>
<keyword evidence="2 5" id="KW-0378">Hydrolase</keyword>
<feature type="binding site" evidence="5">
    <location>
        <begin position="1078"/>
        <end position="1085"/>
    </location>
    <ligand>
        <name>ATP</name>
        <dbReference type="ChEBI" id="CHEBI:30616"/>
    </ligand>
</feature>
<accession>A0ABC9C860</accession>
<dbReference type="Gene3D" id="3.40.50.300">
    <property type="entry name" value="P-loop containing nucleotide triphosphate hydrolases"/>
    <property type="match status" value="4"/>
</dbReference>
<dbReference type="SUPFAM" id="SSF48452">
    <property type="entry name" value="TPR-like"/>
    <property type="match status" value="1"/>
</dbReference>
<dbReference type="Pfam" id="PF13087">
    <property type="entry name" value="AAA_12"/>
    <property type="match status" value="1"/>
</dbReference>
<evidence type="ECO:0000256" key="3">
    <source>
        <dbReference type="ARBA" id="ARBA00022806"/>
    </source>
</evidence>
<dbReference type="InterPro" id="IPR047187">
    <property type="entry name" value="SF1_C_Upf1"/>
</dbReference>
<dbReference type="GO" id="GO:0005524">
    <property type="term" value="F:ATP binding"/>
    <property type="evidence" value="ECO:0007669"/>
    <property type="project" value="UniProtKB-UniRule"/>
</dbReference>
<dbReference type="SUPFAM" id="SSF52540">
    <property type="entry name" value="P-loop containing nucleoside triphosphate hydrolases"/>
    <property type="match status" value="2"/>
</dbReference>
<feature type="compositionally biased region" description="Basic residues" evidence="6">
    <location>
        <begin position="2739"/>
        <end position="2760"/>
    </location>
</feature>